<dbReference type="EMBL" id="KN846952">
    <property type="protein sequence ID" value="KIV83832.1"/>
    <property type="molecule type" value="Genomic_DNA"/>
</dbReference>
<keyword evidence="1" id="KW-0479">Metal-binding</keyword>
<dbReference type="InterPro" id="IPR052761">
    <property type="entry name" value="Fungal_Detox/Toxin_TFs"/>
</dbReference>
<evidence type="ECO:0000256" key="5">
    <source>
        <dbReference type="ARBA" id="ARBA00023242"/>
    </source>
</evidence>
<dbReference type="STRING" id="1016849.A0A0D1YLV7"/>
<dbReference type="GO" id="GO:0000981">
    <property type="term" value="F:DNA-binding transcription factor activity, RNA polymerase II-specific"/>
    <property type="evidence" value="ECO:0007669"/>
    <property type="project" value="InterPro"/>
</dbReference>
<dbReference type="GO" id="GO:0003677">
    <property type="term" value="F:DNA binding"/>
    <property type="evidence" value="ECO:0007669"/>
    <property type="project" value="UniProtKB-KW"/>
</dbReference>
<evidence type="ECO:0000256" key="6">
    <source>
        <dbReference type="SAM" id="MobiDB-lite"/>
    </source>
</evidence>
<reference evidence="8 9" key="1">
    <citation type="submission" date="2015-01" db="EMBL/GenBank/DDBJ databases">
        <title>The Genome Sequence of Exophiala sideris CBS121828.</title>
        <authorList>
            <consortium name="The Broad Institute Genomics Platform"/>
            <person name="Cuomo C."/>
            <person name="de Hoog S."/>
            <person name="Gorbushina A."/>
            <person name="Stielow B."/>
            <person name="Teixiera M."/>
            <person name="Abouelleil A."/>
            <person name="Chapman S.B."/>
            <person name="Priest M."/>
            <person name="Young S.K."/>
            <person name="Wortman J."/>
            <person name="Nusbaum C."/>
            <person name="Birren B."/>
        </authorList>
    </citation>
    <scope>NUCLEOTIDE SEQUENCE [LARGE SCALE GENOMIC DNA]</scope>
    <source>
        <strain evidence="8 9">CBS 121828</strain>
    </source>
</reference>
<dbReference type="PANTHER" id="PTHR47425:SF3">
    <property type="entry name" value="ZN(II)2CYS6 TRANSCRIPTION FACTOR (EUROFUNG)"/>
    <property type="match status" value="1"/>
</dbReference>
<dbReference type="PANTHER" id="PTHR47425">
    <property type="entry name" value="FARB-RELATED"/>
    <property type="match status" value="1"/>
</dbReference>
<evidence type="ECO:0000256" key="2">
    <source>
        <dbReference type="ARBA" id="ARBA00023015"/>
    </source>
</evidence>
<feature type="domain" description="Zn(2)-C6 fungal-type" evidence="7">
    <location>
        <begin position="28"/>
        <end position="60"/>
    </location>
</feature>
<keyword evidence="5" id="KW-0539">Nucleus</keyword>
<dbReference type="Proteomes" id="UP000053599">
    <property type="component" value="Unassembled WGS sequence"/>
</dbReference>
<accession>A0A0D1YLV7</accession>
<dbReference type="CDD" id="cd00067">
    <property type="entry name" value="GAL4"/>
    <property type="match status" value="1"/>
</dbReference>
<dbReference type="SMART" id="SM00906">
    <property type="entry name" value="Fungal_trans"/>
    <property type="match status" value="1"/>
</dbReference>
<evidence type="ECO:0000256" key="3">
    <source>
        <dbReference type="ARBA" id="ARBA00023125"/>
    </source>
</evidence>
<evidence type="ECO:0000313" key="8">
    <source>
        <dbReference type="EMBL" id="KIV83832.1"/>
    </source>
</evidence>
<evidence type="ECO:0000313" key="9">
    <source>
        <dbReference type="Proteomes" id="UP000053599"/>
    </source>
</evidence>
<dbReference type="InterPro" id="IPR007219">
    <property type="entry name" value="XnlR_reg_dom"/>
</dbReference>
<keyword evidence="3" id="KW-0238">DNA-binding</keyword>
<proteinExistence type="predicted"/>
<keyword evidence="4" id="KW-0804">Transcription</keyword>
<dbReference type="CDD" id="cd12148">
    <property type="entry name" value="fungal_TF_MHR"/>
    <property type="match status" value="1"/>
</dbReference>
<dbReference type="PROSITE" id="PS00463">
    <property type="entry name" value="ZN2_CY6_FUNGAL_1"/>
    <property type="match status" value="1"/>
</dbReference>
<dbReference type="Pfam" id="PF00172">
    <property type="entry name" value="Zn_clus"/>
    <property type="match status" value="1"/>
</dbReference>
<name>A0A0D1YLV7_9EURO</name>
<dbReference type="SUPFAM" id="SSF57701">
    <property type="entry name" value="Zn2/Cys6 DNA-binding domain"/>
    <property type="match status" value="1"/>
</dbReference>
<dbReference type="Pfam" id="PF04082">
    <property type="entry name" value="Fungal_trans"/>
    <property type="match status" value="1"/>
</dbReference>
<sequence length="748" mass="84323">MGTEIDSKPMVTGVLRTTIRGKRRATKACHYCRVRKVRCDVIGGGIPCNNCRLDEVHCMVPERKSRGKPQQDDEDSLRQFNDRAEKAVEPSALESILPSCEKLTTPPATPGVIAPFGNVLPAYIQPIPMTIPAEDIEYLQRKGAFTVPKTNLRNQWLHSYVQFVHPFLPIIDLEDFLTAIERNQSTNTVSLFLFQAIMFAGALHADVKDPASYGYTTLKDMQRNLFNRLRLLYNFDYESDQITILQAVLLMTYWYEDINEPKDVMYWLDIAISMSRRIDLTPHTSKVGHTTSRTYRLCKRIWWSCFTRDRLIALDLSCAPRMSLEHHDVPMLEVSEFETRALPTELTQLLGGCSTVEDRGRRVALAQMCIGLAQLCVHIGPILNKQLCEQQDLGAPRTNIIHRLSKSISISTHEALQYDQQLSRWSQKSDLQNLHDFIDGSSGRLSTIDCKAIHLHRALLASIYLATVIVLHRPICWGSEDGNAPELRKLAERKTHEAANKITIIYRDLFAHNLLDHLPYSGVTCLLYATDTHLHDIDSLDSATNVAGICKLRTCIRTLERLRKRYSLTGLNLWLISAPTRHSQPTGVASTTAYPVMTRTALSSDTLTEQAKIPAKRMRTKSQETMETEEYHPHNSLWSFETPDILSAPTTPSLVESDLSSCATSVTRGMPTWVDGADHDVQQLRDAIDPRKLTPTDPALQELPEGSMFCSADEDSLHAGMQWLQEFDVDLPDEAKGDIEMGTQQSPG</sequence>
<dbReference type="InterPro" id="IPR001138">
    <property type="entry name" value="Zn2Cys6_DnaBD"/>
</dbReference>
<evidence type="ECO:0000256" key="4">
    <source>
        <dbReference type="ARBA" id="ARBA00023163"/>
    </source>
</evidence>
<dbReference type="GO" id="GO:0006351">
    <property type="term" value="P:DNA-templated transcription"/>
    <property type="evidence" value="ECO:0007669"/>
    <property type="project" value="InterPro"/>
</dbReference>
<dbReference type="GO" id="GO:0008270">
    <property type="term" value="F:zinc ion binding"/>
    <property type="evidence" value="ECO:0007669"/>
    <property type="project" value="InterPro"/>
</dbReference>
<dbReference type="PROSITE" id="PS50048">
    <property type="entry name" value="ZN2_CY6_FUNGAL_2"/>
    <property type="match status" value="1"/>
</dbReference>
<protein>
    <recommendedName>
        <fullName evidence="7">Zn(2)-C6 fungal-type domain-containing protein</fullName>
    </recommendedName>
</protein>
<evidence type="ECO:0000259" key="7">
    <source>
        <dbReference type="PROSITE" id="PS50048"/>
    </source>
</evidence>
<feature type="region of interest" description="Disordered" evidence="6">
    <location>
        <begin position="605"/>
        <end position="627"/>
    </location>
</feature>
<dbReference type="InterPro" id="IPR036864">
    <property type="entry name" value="Zn2-C6_fun-type_DNA-bd_sf"/>
</dbReference>
<keyword evidence="2" id="KW-0805">Transcription regulation</keyword>
<organism evidence="8 9">
    <name type="scientific">Exophiala sideris</name>
    <dbReference type="NCBI Taxonomy" id="1016849"/>
    <lineage>
        <taxon>Eukaryota</taxon>
        <taxon>Fungi</taxon>
        <taxon>Dikarya</taxon>
        <taxon>Ascomycota</taxon>
        <taxon>Pezizomycotina</taxon>
        <taxon>Eurotiomycetes</taxon>
        <taxon>Chaetothyriomycetidae</taxon>
        <taxon>Chaetothyriales</taxon>
        <taxon>Herpotrichiellaceae</taxon>
        <taxon>Exophiala</taxon>
    </lineage>
</organism>
<dbReference type="HOGENOM" id="CLU_006329_1_0_1"/>
<dbReference type="Gene3D" id="4.10.240.10">
    <property type="entry name" value="Zn(2)-C6 fungal-type DNA-binding domain"/>
    <property type="match status" value="1"/>
</dbReference>
<gene>
    <name evidence="8" type="ORF">PV11_05821</name>
</gene>
<dbReference type="SMART" id="SM00066">
    <property type="entry name" value="GAL4"/>
    <property type="match status" value="1"/>
</dbReference>
<evidence type="ECO:0000256" key="1">
    <source>
        <dbReference type="ARBA" id="ARBA00022723"/>
    </source>
</evidence>
<dbReference type="OrthoDB" id="4451586at2759"/>
<dbReference type="AlphaFoldDB" id="A0A0D1YLV7"/>